<dbReference type="Proteomes" id="UP000515703">
    <property type="component" value="Chromosome"/>
</dbReference>
<feature type="transmembrane region" description="Helical" evidence="2">
    <location>
        <begin position="173"/>
        <end position="195"/>
    </location>
</feature>
<evidence type="ECO:0000313" key="4">
    <source>
        <dbReference type="EMBL" id="BCJ99465.1"/>
    </source>
</evidence>
<dbReference type="PROSITE" id="PS50943">
    <property type="entry name" value="HTH_CROC1"/>
    <property type="match status" value="1"/>
</dbReference>
<evidence type="ECO:0000313" key="5">
    <source>
        <dbReference type="Proteomes" id="UP000515703"/>
    </source>
</evidence>
<dbReference type="Pfam" id="PF01381">
    <property type="entry name" value="HTH_3"/>
    <property type="match status" value="1"/>
</dbReference>
<protein>
    <recommendedName>
        <fullName evidence="3">HTH cro/C1-type domain-containing protein</fullName>
    </recommendedName>
</protein>
<dbReference type="PANTHER" id="PTHR46558:SF15">
    <property type="entry name" value="HELIX-TURN-HELIX DOMAIN PROTEIN"/>
    <property type="match status" value="1"/>
</dbReference>
<reference evidence="4 5" key="1">
    <citation type="submission" date="2020-08" db="EMBL/GenBank/DDBJ databases">
        <title>Draft genome sequencing of an Anaerocolumna strain isolated from anoxic soil subjected to BSD treatment.</title>
        <authorList>
            <person name="Uek A."/>
            <person name="Tonouchi A."/>
        </authorList>
    </citation>
    <scope>NUCLEOTIDE SEQUENCE [LARGE SCALE GENOMIC DNA]</scope>
    <source>
        <strain evidence="4 5">CTTW</strain>
    </source>
</reference>
<reference evidence="4 5" key="2">
    <citation type="submission" date="2020-08" db="EMBL/GenBank/DDBJ databases">
        <authorList>
            <person name="Ueki A."/>
            <person name="Tonouchi A."/>
        </authorList>
    </citation>
    <scope>NUCLEOTIDE SEQUENCE [LARGE SCALE GENOMIC DNA]</scope>
    <source>
        <strain evidence="4 5">CTTW</strain>
    </source>
</reference>
<feature type="transmembrane region" description="Helical" evidence="2">
    <location>
        <begin position="313"/>
        <end position="337"/>
    </location>
</feature>
<feature type="transmembrane region" description="Helical" evidence="2">
    <location>
        <begin position="119"/>
        <end position="138"/>
    </location>
</feature>
<dbReference type="CDD" id="cd00093">
    <property type="entry name" value="HTH_XRE"/>
    <property type="match status" value="1"/>
</dbReference>
<gene>
    <name evidence="4" type="ORF">bsdcttw_25060</name>
</gene>
<proteinExistence type="predicted"/>
<feature type="transmembrane region" description="Helical" evidence="2">
    <location>
        <begin position="240"/>
        <end position="258"/>
    </location>
</feature>
<evidence type="ECO:0000256" key="1">
    <source>
        <dbReference type="ARBA" id="ARBA00023125"/>
    </source>
</evidence>
<feature type="transmembrane region" description="Helical" evidence="2">
    <location>
        <begin position="90"/>
        <end position="113"/>
    </location>
</feature>
<dbReference type="PANTHER" id="PTHR46558">
    <property type="entry name" value="TRACRIPTIONAL REGULATORY PROTEIN-RELATED-RELATED"/>
    <property type="match status" value="1"/>
</dbReference>
<dbReference type="AlphaFoldDB" id="A0A7I8DQT9"/>
<keyword evidence="2" id="KW-1133">Transmembrane helix</keyword>
<feature type="transmembrane region" description="Helical" evidence="2">
    <location>
        <begin position="145"/>
        <end position="167"/>
    </location>
</feature>
<organism evidence="4 5">
    <name type="scientific">Anaerocolumna chitinilytica</name>
    <dbReference type="NCBI Taxonomy" id="1727145"/>
    <lineage>
        <taxon>Bacteria</taxon>
        <taxon>Bacillati</taxon>
        <taxon>Bacillota</taxon>
        <taxon>Clostridia</taxon>
        <taxon>Lachnospirales</taxon>
        <taxon>Lachnospiraceae</taxon>
        <taxon>Anaerocolumna</taxon>
    </lineage>
</organism>
<dbReference type="InterPro" id="IPR010982">
    <property type="entry name" value="Lambda_DNA-bd_dom_sf"/>
</dbReference>
<keyword evidence="5" id="KW-1185">Reference proteome</keyword>
<keyword evidence="2" id="KW-0472">Membrane</keyword>
<dbReference type="InterPro" id="IPR001387">
    <property type="entry name" value="Cro/C1-type_HTH"/>
</dbReference>
<accession>A0A7I8DQT9</accession>
<dbReference type="KEGG" id="acht:bsdcttw_25060"/>
<sequence length="346" mass="39395">MEDKKTFGEYVTKRRKEMGFTQREFAEKLFVTESAVSKWERGISYPDITLIREICEILGISEHELLTASDDIKGRNSEKMAKKYERIVQAYRNILMVLYGIPLAVCFIVNIAVSHKLTWFFIVLASEMIAVSLTLVPVMVPVKKALITLGSFTFSLSLLLLICNLYTGGNWFIISFISVIFGLSLLFLPLILRGTYLIPILSDKKTLIYFTTETLLLFLLLFVCNQFTGGNWFLNRGMPIAGFSCILPWGIMLIMRYAPINIYFKFSSCFALASLFEYTIQGFLHFILNDGDSSMGFQYDLLNWNSLTTSGNINMIIFLSLLFFSIIFLITGIISSLRGQNLHNLS</sequence>
<dbReference type="SUPFAM" id="SSF47413">
    <property type="entry name" value="lambda repressor-like DNA-binding domains"/>
    <property type="match status" value="1"/>
</dbReference>
<feature type="transmembrane region" description="Helical" evidence="2">
    <location>
        <begin position="207"/>
        <end position="228"/>
    </location>
</feature>
<dbReference type="SMART" id="SM00530">
    <property type="entry name" value="HTH_XRE"/>
    <property type="match status" value="1"/>
</dbReference>
<dbReference type="RefSeq" id="WP_185255233.1">
    <property type="nucleotide sequence ID" value="NZ_AP023368.1"/>
</dbReference>
<keyword evidence="2" id="KW-0812">Transmembrane</keyword>
<keyword evidence="1" id="KW-0238">DNA-binding</keyword>
<feature type="transmembrane region" description="Helical" evidence="2">
    <location>
        <begin position="270"/>
        <end position="288"/>
    </location>
</feature>
<name>A0A7I8DQT9_9FIRM</name>
<evidence type="ECO:0000256" key="2">
    <source>
        <dbReference type="SAM" id="Phobius"/>
    </source>
</evidence>
<dbReference type="EMBL" id="AP023368">
    <property type="protein sequence ID" value="BCJ99465.1"/>
    <property type="molecule type" value="Genomic_DNA"/>
</dbReference>
<feature type="domain" description="HTH cro/C1-type" evidence="3">
    <location>
        <begin position="11"/>
        <end position="65"/>
    </location>
</feature>
<dbReference type="GO" id="GO:0003677">
    <property type="term" value="F:DNA binding"/>
    <property type="evidence" value="ECO:0007669"/>
    <property type="project" value="UniProtKB-KW"/>
</dbReference>
<evidence type="ECO:0000259" key="3">
    <source>
        <dbReference type="PROSITE" id="PS50943"/>
    </source>
</evidence>
<dbReference type="Gene3D" id="1.10.260.40">
    <property type="entry name" value="lambda repressor-like DNA-binding domains"/>
    <property type="match status" value="1"/>
</dbReference>